<protein>
    <submittedName>
        <fullName evidence="1">Uncharacterized protein</fullName>
    </submittedName>
</protein>
<sequence>MSSTEARALDKELSDCKASGGDCKSVVEKYIEISNKNSKELVDACSDGGVRCVTWEELIQGATNVANDAHPSQIRLDEKLKDPDAAALVNYLNGADLKFLQDNDGGRQKQQPG</sequence>
<dbReference type="EMBL" id="CP006664">
    <property type="protein sequence ID" value="AIJ09118.1"/>
    <property type="molecule type" value="Genomic_DNA"/>
</dbReference>
<accession>A0A076LRE3</accession>
<gene>
    <name evidence="1" type="ORF">ETEE_2685</name>
</gene>
<organism evidence="1 2">
    <name type="scientific">Edwardsiella anguillarum ET080813</name>
    <dbReference type="NCBI Taxonomy" id="667120"/>
    <lineage>
        <taxon>Bacteria</taxon>
        <taxon>Pseudomonadati</taxon>
        <taxon>Pseudomonadota</taxon>
        <taxon>Gammaproteobacteria</taxon>
        <taxon>Enterobacterales</taxon>
        <taxon>Hafniaceae</taxon>
        <taxon>Edwardsiella</taxon>
    </lineage>
</organism>
<evidence type="ECO:0000313" key="1">
    <source>
        <dbReference type="EMBL" id="AIJ09118.1"/>
    </source>
</evidence>
<dbReference type="GeneID" id="41066900"/>
<reference evidence="1 2" key="1">
    <citation type="journal article" date="2012" name="PLoS ONE">
        <title>Edwardsiella comparative phylogenomics reveal the new intra/inter-species taxonomic relationships, virulence evolution and niche adaptation mechanisms.</title>
        <authorList>
            <person name="Yang M."/>
            <person name="Lv Y."/>
            <person name="Xiao J."/>
            <person name="Wu H."/>
            <person name="Zheng H."/>
            <person name="Liu Q."/>
            <person name="Zhang Y."/>
            <person name="Wang Q."/>
        </authorList>
    </citation>
    <scope>NUCLEOTIDE SEQUENCE [LARGE SCALE GENOMIC DNA]</scope>
    <source>
        <strain evidence="2">080813</strain>
    </source>
</reference>
<evidence type="ECO:0000313" key="2">
    <source>
        <dbReference type="Proteomes" id="UP000028681"/>
    </source>
</evidence>
<dbReference type="RefSeq" id="WP_144242822.1">
    <property type="nucleotide sequence ID" value="NZ_CP006664.1"/>
</dbReference>
<name>A0A076LRE3_9GAMM</name>
<proteinExistence type="predicted"/>
<dbReference type="Proteomes" id="UP000028681">
    <property type="component" value="Chromosome"/>
</dbReference>
<dbReference type="HOGENOM" id="CLU_2129485_0_0_6"/>
<dbReference type="KEGG" id="ete:ETEE_2685"/>
<dbReference type="AlphaFoldDB" id="A0A076LRE3"/>